<keyword evidence="1" id="KW-0472">Membrane</keyword>
<keyword evidence="1" id="KW-1133">Transmembrane helix</keyword>
<organism evidence="2">
    <name type="scientific">Pyramimonas orientalis virus</name>
    <name type="common">PoV01</name>
    <dbReference type="NCBI Taxonomy" id="455367"/>
    <lineage>
        <taxon>Viruses</taxon>
        <taxon>Varidnaviria</taxon>
        <taxon>Bamfordvirae</taxon>
        <taxon>Nucleocytoviricota</taxon>
        <taxon>Megaviricetes</taxon>
        <taxon>Imitervirales</taxon>
        <taxon>Allomimiviridae</taxon>
        <taxon>Heliosvirus</taxon>
        <taxon>Heliosvirus raunefjordenense</taxon>
    </lineage>
</organism>
<feature type="transmembrane region" description="Helical" evidence="1">
    <location>
        <begin position="193"/>
        <end position="212"/>
    </location>
</feature>
<feature type="transmembrane region" description="Helical" evidence="1">
    <location>
        <begin position="337"/>
        <end position="362"/>
    </location>
</feature>
<proteinExistence type="predicted"/>
<name>A0A7M3UNX5_POV01</name>
<feature type="transmembrane region" description="Helical" evidence="1">
    <location>
        <begin position="160"/>
        <end position="181"/>
    </location>
</feature>
<reference evidence="2" key="1">
    <citation type="submission" date="2020-06" db="EMBL/GenBank/DDBJ databases">
        <title>Lateral gene transfer of anion-conducting channel rhodopsins between green algae and giant viruses.</title>
        <authorList>
            <person name="Rozenberg A."/>
            <person name="Oppermann J."/>
            <person name="Wietek J."/>
            <person name="Fernandez Lahore R.G."/>
            <person name="Sandaa R.-A."/>
            <person name="Bratbak G."/>
            <person name="Hegemann P."/>
            <person name="Beja O."/>
        </authorList>
    </citation>
    <scope>NUCLEOTIDE SEQUENCE</scope>
    <source>
        <strain evidence="2">01B</strain>
    </source>
</reference>
<protein>
    <submittedName>
        <fullName evidence="2">Uncharacterized protein</fullName>
    </submittedName>
</protein>
<dbReference type="EMBL" id="MT663537">
    <property type="protein sequence ID" value="QOI90418.1"/>
    <property type="molecule type" value="Genomic_DNA"/>
</dbReference>
<sequence length="392" mass="45382">MASSKELLNFLLGNTIKYQYVYSGAQGTYSPVLNNNDIHSTIYVIEKEEAADGTFASLDTIPNITKRVSSLVLEEQLIDLYKNVLIYENETSSTDTTEALNKMYEYVKTRSEMVHFTSQLASELSIAKEKRNEFDKDKNRLITLMAKNKNIYSKLNSRKLYFYMFLSILFVYIIGLLFIYFQSNSIGVFDNQTQAVILIGLSATIIIMFVMFDVYTKLTKKHFEPFMEAPVTIDMLRQNIQEYITQLPIIIKYNEQVLKNKQVVNSNKAEVIDSILHDFNNLNYVNMRRYQLTDFKINETRSNVHFIKYAFLVVSIIALAAGLKLRTTYLPANASNFLPVSTGMFVGITMVMVIGYMTLFILHKKQNMIRRKYNWNKLYWNVKATHDSGTII</sequence>
<keyword evidence="1" id="KW-0812">Transmembrane</keyword>
<evidence type="ECO:0000256" key="1">
    <source>
        <dbReference type="SAM" id="Phobius"/>
    </source>
</evidence>
<gene>
    <name evidence="2" type="ORF">HWQ62_00282</name>
</gene>
<organismHost>
    <name type="scientific">Pyramimonas plurioculata</name>
    <dbReference type="NCBI Taxonomy" id="36893"/>
</organismHost>
<evidence type="ECO:0000313" key="2">
    <source>
        <dbReference type="EMBL" id="QOI90418.1"/>
    </source>
</evidence>
<accession>A0A7M3UNX5</accession>
<feature type="transmembrane region" description="Helical" evidence="1">
    <location>
        <begin position="306"/>
        <end position="325"/>
    </location>
</feature>